<proteinExistence type="predicted"/>
<evidence type="ECO:0000256" key="3">
    <source>
        <dbReference type="SAM" id="MobiDB-lite"/>
    </source>
</evidence>
<evidence type="ECO:0000313" key="6">
    <source>
        <dbReference type="Proteomes" id="UP000188533"/>
    </source>
</evidence>
<dbReference type="AlphaFoldDB" id="A0A1Q3EFR8"/>
<keyword evidence="2" id="KW-0863">Zinc-finger</keyword>
<feature type="compositionally biased region" description="Basic and acidic residues" evidence="3">
    <location>
        <begin position="125"/>
        <end position="140"/>
    </location>
</feature>
<dbReference type="PANTHER" id="PTHR46242:SF1">
    <property type="entry name" value="ZINC FINGER CCHC DOMAIN-CONTAINING PROTEIN 9"/>
    <property type="match status" value="1"/>
</dbReference>
<feature type="compositionally biased region" description="Basic residues" evidence="3">
    <location>
        <begin position="61"/>
        <end position="70"/>
    </location>
</feature>
<dbReference type="GO" id="GO:0006397">
    <property type="term" value="P:mRNA processing"/>
    <property type="evidence" value="ECO:0007669"/>
    <property type="project" value="UniProtKB-KW"/>
</dbReference>
<dbReference type="Gene3D" id="4.10.60.10">
    <property type="entry name" value="Zinc finger, CCHC-type"/>
    <property type="match status" value="2"/>
</dbReference>
<name>A0A1Q3EFR8_LENED</name>
<sequence>MTRITNFGRKRSYLESSLDSGQNDANMGDINELVRKPPTQEESTQGITIDVDSANLPGPPPKKKRKRTPKSKRDGHGTRPMGSAPEGEESNPVKASEDLSDVAKPSTQPPKKSSKNKNKKKERKDKKFVSPSERRRLQRIAEKNADTTCFSCREKGHCARDCPKNGLAKEGEDGGGGSKQLGICYRCGSTRHTLSRCKKPEDPLNPLPHASCFVCNSKGHLASTCPQNKSKGIYPNGGSCKLCGDITHLARDCAIRQKDTGSLAAVLGVVDEKDLGADEDDFHTIGRTRQQLDRLDKHTEKLQRSMGVKVAAQSGTIIQPFGKLPVPAKKVVIF</sequence>
<dbReference type="GO" id="GO:0003676">
    <property type="term" value="F:nucleic acid binding"/>
    <property type="evidence" value="ECO:0007669"/>
    <property type="project" value="InterPro"/>
</dbReference>
<evidence type="ECO:0000256" key="1">
    <source>
        <dbReference type="ARBA" id="ARBA00022664"/>
    </source>
</evidence>
<evidence type="ECO:0000259" key="4">
    <source>
        <dbReference type="PROSITE" id="PS50158"/>
    </source>
</evidence>
<dbReference type="GO" id="GO:0008270">
    <property type="term" value="F:zinc ion binding"/>
    <property type="evidence" value="ECO:0007669"/>
    <property type="project" value="UniProtKB-KW"/>
</dbReference>
<dbReference type="Proteomes" id="UP000188533">
    <property type="component" value="Unassembled WGS sequence"/>
</dbReference>
<dbReference type="InterPro" id="IPR036875">
    <property type="entry name" value="Znf_CCHC_sf"/>
</dbReference>
<dbReference type="SMART" id="SM00343">
    <property type="entry name" value="ZnF_C2HC"/>
    <property type="match status" value="4"/>
</dbReference>
<feature type="compositionally biased region" description="Basic residues" evidence="3">
    <location>
        <begin position="112"/>
        <end position="124"/>
    </location>
</feature>
<keyword evidence="6" id="KW-1185">Reference proteome</keyword>
<dbReference type="PANTHER" id="PTHR46242">
    <property type="entry name" value="ZINC FINGER CCHC DOMAIN-CONTAINING PROTEIN 9 ZCCHC9"/>
    <property type="match status" value="1"/>
</dbReference>
<dbReference type="SUPFAM" id="SSF57756">
    <property type="entry name" value="Retrovirus zinc finger-like domains"/>
    <property type="match status" value="2"/>
</dbReference>
<keyword evidence="1" id="KW-0507">mRNA processing</keyword>
<organism evidence="5 6">
    <name type="scientific">Lentinula edodes</name>
    <name type="common">Shiitake mushroom</name>
    <name type="synonym">Lentinus edodes</name>
    <dbReference type="NCBI Taxonomy" id="5353"/>
    <lineage>
        <taxon>Eukaryota</taxon>
        <taxon>Fungi</taxon>
        <taxon>Dikarya</taxon>
        <taxon>Basidiomycota</taxon>
        <taxon>Agaricomycotina</taxon>
        <taxon>Agaricomycetes</taxon>
        <taxon>Agaricomycetidae</taxon>
        <taxon>Agaricales</taxon>
        <taxon>Marasmiineae</taxon>
        <taxon>Omphalotaceae</taxon>
        <taxon>Lentinula</taxon>
    </lineage>
</organism>
<gene>
    <name evidence="5" type="ORF">LENED_007901</name>
</gene>
<dbReference type="PROSITE" id="PS50158">
    <property type="entry name" value="ZF_CCHC"/>
    <property type="match status" value="2"/>
</dbReference>
<feature type="domain" description="CCHC-type" evidence="4">
    <location>
        <begin position="212"/>
        <end position="227"/>
    </location>
</feature>
<dbReference type="Pfam" id="PF00098">
    <property type="entry name" value="zf-CCHC"/>
    <property type="match status" value="2"/>
</dbReference>
<keyword evidence="2" id="KW-0862">Zinc</keyword>
<dbReference type="InterPro" id="IPR042246">
    <property type="entry name" value="ZCCHC9"/>
</dbReference>
<protein>
    <submittedName>
        <fullName evidence="5">Zf-cchc type zinc finger protein</fullName>
    </submittedName>
</protein>
<feature type="compositionally biased region" description="Polar residues" evidence="3">
    <location>
        <begin position="14"/>
        <end position="25"/>
    </location>
</feature>
<feature type="domain" description="CCHC-type" evidence="4">
    <location>
        <begin position="149"/>
        <end position="164"/>
    </location>
</feature>
<dbReference type="GO" id="GO:0005730">
    <property type="term" value="C:nucleolus"/>
    <property type="evidence" value="ECO:0007669"/>
    <property type="project" value="TreeGrafter"/>
</dbReference>
<dbReference type="STRING" id="5353.A0A1Q3EFR8"/>
<feature type="region of interest" description="Disordered" evidence="3">
    <location>
        <begin position="1"/>
        <end position="140"/>
    </location>
</feature>
<reference evidence="5 6" key="1">
    <citation type="submission" date="2016-08" db="EMBL/GenBank/DDBJ databases">
        <authorList>
            <consortium name="Lentinula edodes genome sequencing consortium"/>
            <person name="Sakamoto Y."/>
            <person name="Nakade K."/>
            <person name="Sato S."/>
            <person name="Yoshida Y."/>
            <person name="Miyazaki K."/>
            <person name="Natsume S."/>
            <person name="Konno N."/>
        </authorList>
    </citation>
    <scope>NUCLEOTIDE SEQUENCE [LARGE SCALE GENOMIC DNA]</scope>
    <source>
        <strain evidence="5 6">NBRC 111202</strain>
    </source>
</reference>
<reference evidence="5 6" key="2">
    <citation type="submission" date="2017-02" db="EMBL/GenBank/DDBJ databases">
        <title>A genome survey and senescence transcriptome analysis in Lentinula edodes.</title>
        <authorList>
            <person name="Sakamoto Y."/>
            <person name="Nakade K."/>
            <person name="Sato S."/>
            <person name="Yoshida Y."/>
            <person name="Miyazaki K."/>
            <person name="Natsume S."/>
            <person name="Konno N."/>
        </authorList>
    </citation>
    <scope>NUCLEOTIDE SEQUENCE [LARGE SCALE GENOMIC DNA]</scope>
    <source>
        <strain evidence="5 6">NBRC 111202</strain>
    </source>
</reference>
<keyword evidence="2" id="KW-0479">Metal-binding</keyword>
<dbReference type="InterPro" id="IPR001878">
    <property type="entry name" value="Znf_CCHC"/>
</dbReference>
<evidence type="ECO:0000313" key="5">
    <source>
        <dbReference type="EMBL" id="GAW06009.1"/>
    </source>
</evidence>
<dbReference type="EMBL" id="BDGU01000292">
    <property type="protein sequence ID" value="GAW06009.1"/>
    <property type="molecule type" value="Genomic_DNA"/>
</dbReference>
<accession>A0A1Q3EFR8</accession>
<comment type="caution">
    <text evidence="5">The sequence shown here is derived from an EMBL/GenBank/DDBJ whole genome shotgun (WGS) entry which is preliminary data.</text>
</comment>
<evidence type="ECO:0000256" key="2">
    <source>
        <dbReference type="PROSITE-ProRule" id="PRU00047"/>
    </source>
</evidence>